<sequence>MEILGIIILLLILTFMVLIIIYYIEHKSFIIIHYTPQITYKQIKFIENNMKKSHGNLKNLGSGLCLIPDNSTTNENLLNVAPCENNTDHLWHMNNNNTIRNYDTNQCIVSSDHTFNFKSNLQKCDERISDSNIQIWSIQPYDSNIFQLTNHETCLDVISDLDKYDVINKKCNYSSNQMWKFIPILDENRNVSDR</sequence>
<feature type="domain" description="Ricin B lectin" evidence="2">
    <location>
        <begin position="53"/>
        <end position="182"/>
    </location>
</feature>
<name>A0A6C0LPY9_9ZZZZ</name>
<reference evidence="3" key="1">
    <citation type="journal article" date="2020" name="Nature">
        <title>Giant virus diversity and host interactions through global metagenomics.</title>
        <authorList>
            <person name="Schulz F."/>
            <person name="Roux S."/>
            <person name="Paez-Espino D."/>
            <person name="Jungbluth S."/>
            <person name="Walsh D.A."/>
            <person name="Denef V.J."/>
            <person name="McMahon K.D."/>
            <person name="Konstantinidis K.T."/>
            <person name="Eloe-Fadrosh E.A."/>
            <person name="Kyrpides N.C."/>
            <person name="Woyke T."/>
        </authorList>
    </citation>
    <scope>NUCLEOTIDE SEQUENCE</scope>
    <source>
        <strain evidence="3">GVMAG-S-1014582-52</strain>
    </source>
</reference>
<feature type="transmembrane region" description="Helical" evidence="1">
    <location>
        <begin position="6"/>
        <end position="24"/>
    </location>
</feature>
<dbReference type="InterPro" id="IPR000772">
    <property type="entry name" value="Ricin_B_lectin"/>
</dbReference>
<dbReference type="EMBL" id="MN740556">
    <property type="protein sequence ID" value="QHU32956.1"/>
    <property type="molecule type" value="Genomic_DNA"/>
</dbReference>
<evidence type="ECO:0000256" key="1">
    <source>
        <dbReference type="SAM" id="Phobius"/>
    </source>
</evidence>
<evidence type="ECO:0000259" key="2">
    <source>
        <dbReference type="SMART" id="SM00458"/>
    </source>
</evidence>
<dbReference type="Pfam" id="PF00652">
    <property type="entry name" value="Ricin_B_lectin"/>
    <property type="match status" value="1"/>
</dbReference>
<dbReference type="AlphaFoldDB" id="A0A6C0LPY9"/>
<evidence type="ECO:0000313" key="3">
    <source>
        <dbReference type="EMBL" id="QHU32956.1"/>
    </source>
</evidence>
<dbReference type="SUPFAM" id="SSF50370">
    <property type="entry name" value="Ricin B-like lectins"/>
    <property type="match status" value="1"/>
</dbReference>
<keyword evidence="1" id="KW-0472">Membrane</keyword>
<dbReference type="PROSITE" id="PS50231">
    <property type="entry name" value="RICIN_B_LECTIN"/>
    <property type="match status" value="1"/>
</dbReference>
<proteinExistence type="predicted"/>
<protein>
    <recommendedName>
        <fullName evidence="2">Ricin B lectin domain-containing protein</fullName>
    </recommendedName>
</protein>
<accession>A0A6C0LPY9</accession>
<dbReference type="InterPro" id="IPR035992">
    <property type="entry name" value="Ricin_B-like_lectins"/>
</dbReference>
<organism evidence="3">
    <name type="scientific">viral metagenome</name>
    <dbReference type="NCBI Taxonomy" id="1070528"/>
    <lineage>
        <taxon>unclassified sequences</taxon>
        <taxon>metagenomes</taxon>
        <taxon>organismal metagenomes</taxon>
    </lineage>
</organism>
<dbReference type="Gene3D" id="2.80.10.50">
    <property type="match status" value="1"/>
</dbReference>
<keyword evidence="1" id="KW-0812">Transmembrane</keyword>
<keyword evidence="1" id="KW-1133">Transmembrane helix</keyword>
<dbReference type="SMART" id="SM00458">
    <property type="entry name" value="RICIN"/>
    <property type="match status" value="1"/>
</dbReference>
<dbReference type="CDD" id="cd00161">
    <property type="entry name" value="beta-trefoil_Ricin-like"/>
    <property type="match status" value="1"/>
</dbReference>